<evidence type="ECO:0000259" key="1">
    <source>
        <dbReference type="Pfam" id="PF09851"/>
    </source>
</evidence>
<dbReference type="InterPro" id="IPR018649">
    <property type="entry name" value="SHOCT"/>
</dbReference>
<name>A0A437UL75_ENTAV</name>
<dbReference type="InterPro" id="IPR039519">
    <property type="entry name" value="YokE-like_PH"/>
</dbReference>
<protein>
    <recommendedName>
        <fullName evidence="5">YokE-like PH domain-containing protein</fullName>
    </recommendedName>
</protein>
<gene>
    <name evidence="3" type="ORF">EK398_05905</name>
</gene>
<organism evidence="3 4">
    <name type="scientific">Enterococcus avium</name>
    <name type="common">Streptococcus avium</name>
    <dbReference type="NCBI Taxonomy" id="33945"/>
    <lineage>
        <taxon>Bacteria</taxon>
        <taxon>Bacillati</taxon>
        <taxon>Bacillota</taxon>
        <taxon>Bacilli</taxon>
        <taxon>Lactobacillales</taxon>
        <taxon>Enterococcaceae</taxon>
        <taxon>Enterococcus</taxon>
    </lineage>
</organism>
<dbReference type="Proteomes" id="UP000288388">
    <property type="component" value="Unassembled WGS sequence"/>
</dbReference>
<dbReference type="Pfam" id="PF14470">
    <property type="entry name" value="bPH_3"/>
    <property type="match status" value="1"/>
</dbReference>
<proteinExistence type="predicted"/>
<comment type="caution">
    <text evidence="3">The sequence shown here is derived from an EMBL/GenBank/DDBJ whole genome shotgun (WGS) entry which is preliminary data.</text>
</comment>
<sequence length="179" mass="20417">MKTAEEMYQFCQDAGFFSGSDRQWGVRLFSVLEKQLRTDEEVLICFIGLHNRTSATKNDGFYAYALTDQRFILGQKKLIGDDFKVIPLTNLQDLRLTKVTSLDILEIASLEGTIKIVLTEEEAPKVLTQLKENIPLVTKEKNSEKQLSKAEQLLKMKELLDQGILTEAEFAKIKEDILN</sequence>
<evidence type="ECO:0000313" key="4">
    <source>
        <dbReference type="Proteomes" id="UP000288388"/>
    </source>
</evidence>
<feature type="domain" description="YokE-like PH" evidence="2">
    <location>
        <begin position="36"/>
        <end position="125"/>
    </location>
</feature>
<feature type="domain" description="SHOCT" evidence="1">
    <location>
        <begin position="151"/>
        <end position="178"/>
    </location>
</feature>
<reference evidence="3 4" key="1">
    <citation type="submission" date="2018-12" db="EMBL/GenBank/DDBJ databases">
        <title>A novel vanA-carrying plasmid in a clinical isolate of Enterococcus avium.</title>
        <authorList>
            <person name="Bernasconi O.J."/>
            <person name="Luzzaro F."/>
            <person name="Endimiani A."/>
        </authorList>
    </citation>
    <scope>NUCLEOTIDE SEQUENCE [LARGE SCALE GENOMIC DNA]</scope>
    <source>
        <strain evidence="3 4">LC0559/18</strain>
    </source>
</reference>
<dbReference type="AlphaFoldDB" id="A0A437UL75"/>
<dbReference type="RefSeq" id="WP_127978549.1">
    <property type="nucleotide sequence ID" value="NZ_JAEMPA010000366.1"/>
</dbReference>
<accession>A0A437UL75</accession>
<evidence type="ECO:0008006" key="5">
    <source>
        <dbReference type="Google" id="ProtNLM"/>
    </source>
</evidence>
<evidence type="ECO:0000259" key="2">
    <source>
        <dbReference type="Pfam" id="PF14470"/>
    </source>
</evidence>
<dbReference type="EMBL" id="RYZS01000001">
    <property type="protein sequence ID" value="RVU94417.1"/>
    <property type="molecule type" value="Genomic_DNA"/>
</dbReference>
<evidence type="ECO:0000313" key="3">
    <source>
        <dbReference type="EMBL" id="RVU94417.1"/>
    </source>
</evidence>
<dbReference type="Pfam" id="PF09851">
    <property type="entry name" value="SHOCT"/>
    <property type="match status" value="1"/>
</dbReference>